<evidence type="ECO:0000256" key="7">
    <source>
        <dbReference type="ARBA" id="ARBA00022801"/>
    </source>
</evidence>
<dbReference type="PANTHER" id="PTHR11705">
    <property type="entry name" value="PROTEASE FAMILY M14 CARBOXYPEPTIDASE A,B"/>
    <property type="match status" value="1"/>
</dbReference>
<comment type="cofactor">
    <cofactor evidence="1">
        <name>Zn(2+)</name>
        <dbReference type="ChEBI" id="CHEBI:29105"/>
    </cofactor>
</comment>
<dbReference type="FunFam" id="3.40.630.10:FF:000084">
    <property type="entry name" value="Carboxypeptidase B2"/>
    <property type="match status" value="1"/>
</dbReference>
<dbReference type="PANTHER" id="PTHR11705:SF153">
    <property type="entry name" value="ZINC CARBOXYPEPTIDASE A 1-LIKE PROTEIN"/>
    <property type="match status" value="1"/>
</dbReference>
<keyword evidence="12" id="KW-1185">Reference proteome</keyword>
<dbReference type="GeneID" id="112464657"/>
<dbReference type="OrthoDB" id="3626597at2759"/>
<feature type="domain" description="Peptidase M14" evidence="11">
    <location>
        <begin position="1"/>
        <end position="181"/>
    </location>
</feature>
<evidence type="ECO:0000256" key="9">
    <source>
        <dbReference type="ARBA" id="ARBA00023049"/>
    </source>
</evidence>
<evidence type="ECO:0000256" key="10">
    <source>
        <dbReference type="PROSITE-ProRule" id="PRU01379"/>
    </source>
</evidence>
<gene>
    <name evidence="13" type="primary">LOC112464657</name>
</gene>
<evidence type="ECO:0000256" key="8">
    <source>
        <dbReference type="ARBA" id="ARBA00022833"/>
    </source>
</evidence>
<name>A0A6J1R3Z7_9HYME</name>
<dbReference type="AlphaFoldDB" id="A0A6J1R3Z7"/>
<dbReference type="PROSITE" id="PS52035">
    <property type="entry name" value="PEPTIDASE_M14"/>
    <property type="match status" value="1"/>
</dbReference>
<keyword evidence="5" id="KW-0479">Metal-binding</keyword>
<evidence type="ECO:0000256" key="4">
    <source>
        <dbReference type="ARBA" id="ARBA00022670"/>
    </source>
</evidence>
<dbReference type="RefSeq" id="XP_024887560.1">
    <property type="nucleotide sequence ID" value="XM_025031792.1"/>
</dbReference>
<evidence type="ECO:0000256" key="5">
    <source>
        <dbReference type="ARBA" id="ARBA00022723"/>
    </source>
</evidence>
<evidence type="ECO:0000256" key="1">
    <source>
        <dbReference type="ARBA" id="ARBA00001947"/>
    </source>
</evidence>
<dbReference type="GO" id="GO:0006508">
    <property type="term" value="P:proteolysis"/>
    <property type="evidence" value="ECO:0007669"/>
    <property type="project" value="UniProtKB-KW"/>
</dbReference>
<keyword evidence="3" id="KW-0121">Carboxypeptidase</keyword>
<keyword evidence="4" id="KW-0645">Protease</keyword>
<feature type="non-terminal residue" evidence="13">
    <location>
        <position position="1"/>
    </location>
</feature>
<protein>
    <submittedName>
        <fullName evidence="13">Zinc carboxypeptidase-like</fullName>
    </submittedName>
</protein>
<keyword evidence="6" id="KW-0732">Signal</keyword>
<evidence type="ECO:0000256" key="3">
    <source>
        <dbReference type="ARBA" id="ARBA00022645"/>
    </source>
</evidence>
<evidence type="ECO:0000313" key="13">
    <source>
        <dbReference type="RefSeq" id="XP_024887560.1"/>
    </source>
</evidence>
<dbReference type="InterPro" id="IPR000834">
    <property type="entry name" value="Peptidase_M14"/>
</dbReference>
<dbReference type="SMART" id="SM00631">
    <property type="entry name" value="Zn_pept"/>
    <property type="match status" value="1"/>
</dbReference>
<dbReference type="GO" id="GO:0004181">
    <property type="term" value="F:metallocarboxypeptidase activity"/>
    <property type="evidence" value="ECO:0007669"/>
    <property type="project" value="InterPro"/>
</dbReference>
<keyword evidence="8" id="KW-0862">Zinc</keyword>
<organism evidence="12 13">
    <name type="scientific">Temnothorax curvispinosus</name>
    <dbReference type="NCBI Taxonomy" id="300111"/>
    <lineage>
        <taxon>Eukaryota</taxon>
        <taxon>Metazoa</taxon>
        <taxon>Ecdysozoa</taxon>
        <taxon>Arthropoda</taxon>
        <taxon>Hexapoda</taxon>
        <taxon>Insecta</taxon>
        <taxon>Pterygota</taxon>
        <taxon>Neoptera</taxon>
        <taxon>Endopterygota</taxon>
        <taxon>Hymenoptera</taxon>
        <taxon>Apocrita</taxon>
        <taxon>Aculeata</taxon>
        <taxon>Formicoidea</taxon>
        <taxon>Formicidae</taxon>
        <taxon>Myrmicinae</taxon>
        <taxon>Temnothorax</taxon>
    </lineage>
</organism>
<evidence type="ECO:0000256" key="2">
    <source>
        <dbReference type="ARBA" id="ARBA00005988"/>
    </source>
</evidence>
<comment type="caution">
    <text evidence="10">Lacks conserved residue(s) required for the propagation of feature annotation.</text>
</comment>
<accession>A0A6J1R3Z7</accession>
<proteinExistence type="inferred from homology"/>
<keyword evidence="7" id="KW-0378">Hydrolase</keyword>
<sequence>DRLWKKNRKPSSDICIGSDLNRNWNFRWNSTGSSNNPCDDDYPGSEPFSEIEIKSIFNYMLESNIDHYFNTYISLHGFSQQLLFPITTNLSDAYYEKYLHGQMITKALQRRYHTQYEIGTTDEHRLSGSSVDYLFHDFRKPIVFLYKLRDKGQYGFLLPPQLIIPTGEETLDSLTAVMLYEGTYGEMMEQ</sequence>
<dbReference type="Pfam" id="PF00246">
    <property type="entry name" value="Peptidase_M14"/>
    <property type="match status" value="1"/>
</dbReference>
<dbReference type="GO" id="GO:0005615">
    <property type="term" value="C:extracellular space"/>
    <property type="evidence" value="ECO:0007669"/>
    <property type="project" value="TreeGrafter"/>
</dbReference>
<keyword evidence="9" id="KW-0482">Metalloprotease</keyword>
<dbReference type="Gene3D" id="3.40.630.10">
    <property type="entry name" value="Zn peptidases"/>
    <property type="match status" value="1"/>
</dbReference>
<evidence type="ECO:0000256" key="6">
    <source>
        <dbReference type="ARBA" id="ARBA00022729"/>
    </source>
</evidence>
<evidence type="ECO:0000259" key="11">
    <source>
        <dbReference type="PROSITE" id="PS52035"/>
    </source>
</evidence>
<reference evidence="13" key="1">
    <citation type="submission" date="2025-08" db="UniProtKB">
        <authorList>
            <consortium name="RefSeq"/>
        </authorList>
    </citation>
    <scope>IDENTIFICATION</scope>
    <source>
        <tissue evidence="13">Whole body</tissue>
    </source>
</reference>
<dbReference type="SUPFAM" id="SSF53187">
    <property type="entry name" value="Zn-dependent exopeptidases"/>
    <property type="match status" value="1"/>
</dbReference>
<evidence type="ECO:0000313" key="12">
    <source>
        <dbReference type="Proteomes" id="UP000504618"/>
    </source>
</evidence>
<comment type="similarity">
    <text evidence="2 10">Belongs to the peptidase M14 family.</text>
</comment>
<dbReference type="GO" id="GO:0008270">
    <property type="term" value="F:zinc ion binding"/>
    <property type="evidence" value="ECO:0007669"/>
    <property type="project" value="InterPro"/>
</dbReference>
<dbReference type="Proteomes" id="UP000504618">
    <property type="component" value="Unplaced"/>
</dbReference>